<dbReference type="EMBL" id="CAWYQH010000001">
    <property type="protein sequence ID" value="CAK8671831.1"/>
    <property type="molecule type" value="Genomic_DNA"/>
</dbReference>
<feature type="domain" description="G-protein coupled receptors family 1 profile" evidence="11">
    <location>
        <begin position="64"/>
        <end position="348"/>
    </location>
</feature>
<evidence type="ECO:0000313" key="13">
    <source>
        <dbReference type="Proteomes" id="UP001642483"/>
    </source>
</evidence>
<evidence type="ECO:0000256" key="8">
    <source>
        <dbReference type="ARBA" id="ARBA00023180"/>
    </source>
</evidence>
<sequence>MMYIQNTSLPIYDIYSLMPAYCFSQNFFNNCDIVPFRNCDSCSVPLAKAFLSILILFSLASLLGNALVIIAVYTRKPRTRQEYVRASLAVANSIIGIIAVSVYVPNIFWSLDSTLTDVVVMVKKTYNTVRSNAAGMAFACAYFCSLNHLFYMSIQRFTSVRWPFWYRQQRLKTVFIHLSIVWGCSIFGALSPGPSDFYRRNSFLWPDLGGYMYVNNALTYLPTVSHSRRGRSSQKLLPLLTSFFFIFVPYLVMTFLTITTGCLVHRRFKQSKKLRGKRNSTRENLAKERALITTLIRLQLGFTVATAPLGLCILLLAVGILKYERPGSPFLISFLFSMWSSMANVAIYSASDSSFRNTVRRLLFFRHAHSSNERQQE</sequence>
<evidence type="ECO:0000313" key="12">
    <source>
        <dbReference type="EMBL" id="CAK8671831.1"/>
    </source>
</evidence>
<dbReference type="PANTHER" id="PTHR24246">
    <property type="entry name" value="OLFACTORY RECEPTOR AND ADENOSINE RECEPTOR"/>
    <property type="match status" value="1"/>
</dbReference>
<keyword evidence="8" id="KW-0325">Glycoprotein</keyword>
<feature type="transmembrane region" description="Helical" evidence="10">
    <location>
        <begin position="86"/>
        <end position="109"/>
    </location>
</feature>
<dbReference type="InterPro" id="IPR017452">
    <property type="entry name" value="GPCR_Rhodpsn_7TM"/>
</dbReference>
<evidence type="ECO:0000256" key="3">
    <source>
        <dbReference type="ARBA" id="ARBA00022692"/>
    </source>
</evidence>
<evidence type="ECO:0000256" key="2">
    <source>
        <dbReference type="ARBA" id="ARBA00022475"/>
    </source>
</evidence>
<keyword evidence="9" id="KW-0807">Transducer</keyword>
<dbReference type="PRINTS" id="PR00237">
    <property type="entry name" value="GPCRRHODOPSN"/>
</dbReference>
<dbReference type="InterPro" id="IPR000276">
    <property type="entry name" value="GPCR_Rhodpsn"/>
</dbReference>
<evidence type="ECO:0000256" key="10">
    <source>
        <dbReference type="SAM" id="Phobius"/>
    </source>
</evidence>
<keyword evidence="7" id="KW-0675">Receptor</keyword>
<evidence type="ECO:0000256" key="4">
    <source>
        <dbReference type="ARBA" id="ARBA00022989"/>
    </source>
</evidence>
<organism evidence="12 13">
    <name type="scientific">Clavelina lepadiformis</name>
    <name type="common">Light-bulb sea squirt</name>
    <name type="synonym">Ascidia lepadiformis</name>
    <dbReference type="NCBI Taxonomy" id="159417"/>
    <lineage>
        <taxon>Eukaryota</taxon>
        <taxon>Metazoa</taxon>
        <taxon>Chordata</taxon>
        <taxon>Tunicata</taxon>
        <taxon>Ascidiacea</taxon>
        <taxon>Aplousobranchia</taxon>
        <taxon>Clavelinidae</taxon>
        <taxon>Clavelina</taxon>
    </lineage>
</organism>
<keyword evidence="6 10" id="KW-0472">Membrane</keyword>
<evidence type="ECO:0000256" key="6">
    <source>
        <dbReference type="ARBA" id="ARBA00023136"/>
    </source>
</evidence>
<dbReference type="Proteomes" id="UP001642483">
    <property type="component" value="Unassembled WGS sequence"/>
</dbReference>
<evidence type="ECO:0000256" key="5">
    <source>
        <dbReference type="ARBA" id="ARBA00023040"/>
    </source>
</evidence>
<feature type="transmembrane region" description="Helical" evidence="10">
    <location>
        <begin position="129"/>
        <end position="150"/>
    </location>
</feature>
<dbReference type="PROSITE" id="PS50262">
    <property type="entry name" value="G_PROTEIN_RECEP_F1_2"/>
    <property type="match status" value="1"/>
</dbReference>
<dbReference type="SUPFAM" id="SSF81321">
    <property type="entry name" value="Family A G protein-coupled receptor-like"/>
    <property type="match status" value="1"/>
</dbReference>
<accession>A0ABP0EWM3</accession>
<evidence type="ECO:0000256" key="9">
    <source>
        <dbReference type="ARBA" id="ARBA00023224"/>
    </source>
</evidence>
<dbReference type="Pfam" id="PF00001">
    <property type="entry name" value="7tm_1"/>
    <property type="match status" value="1"/>
</dbReference>
<keyword evidence="5" id="KW-0297">G-protein coupled receptor</keyword>
<dbReference type="Gene3D" id="1.20.1070.10">
    <property type="entry name" value="Rhodopsin 7-helix transmembrane proteins"/>
    <property type="match status" value="1"/>
</dbReference>
<comment type="subcellular location">
    <subcellularLocation>
        <location evidence="1">Cell membrane</location>
        <topology evidence="1">Multi-pass membrane protein</topology>
    </subcellularLocation>
</comment>
<keyword evidence="4 10" id="KW-1133">Transmembrane helix</keyword>
<keyword evidence="2" id="KW-1003">Cell membrane</keyword>
<evidence type="ECO:0000259" key="11">
    <source>
        <dbReference type="PROSITE" id="PS50262"/>
    </source>
</evidence>
<name>A0ABP0EWM3_CLALP</name>
<comment type="caution">
    <text evidence="12">The sequence shown here is derived from an EMBL/GenBank/DDBJ whole genome shotgun (WGS) entry which is preliminary data.</text>
</comment>
<dbReference type="PANTHER" id="PTHR24246:SF27">
    <property type="entry name" value="ADENOSINE RECEPTOR, ISOFORM A"/>
    <property type="match status" value="1"/>
</dbReference>
<proteinExistence type="predicted"/>
<feature type="transmembrane region" description="Helical" evidence="10">
    <location>
        <begin position="50"/>
        <end position="74"/>
    </location>
</feature>
<feature type="transmembrane region" description="Helical" evidence="10">
    <location>
        <begin position="295"/>
        <end position="318"/>
    </location>
</feature>
<feature type="transmembrane region" description="Helical" evidence="10">
    <location>
        <begin position="330"/>
        <end position="351"/>
    </location>
</feature>
<gene>
    <name evidence="12" type="ORF">CVLEPA_LOCUS865</name>
</gene>
<evidence type="ECO:0000256" key="1">
    <source>
        <dbReference type="ARBA" id="ARBA00004651"/>
    </source>
</evidence>
<keyword evidence="13" id="KW-1185">Reference proteome</keyword>
<keyword evidence="3 10" id="KW-0812">Transmembrane</keyword>
<dbReference type="CDD" id="cd00637">
    <property type="entry name" value="7tm_classA_rhodopsin-like"/>
    <property type="match status" value="1"/>
</dbReference>
<feature type="transmembrane region" description="Helical" evidence="10">
    <location>
        <begin position="171"/>
        <end position="190"/>
    </location>
</feature>
<reference evidence="12 13" key="1">
    <citation type="submission" date="2024-02" db="EMBL/GenBank/DDBJ databases">
        <authorList>
            <person name="Daric V."/>
            <person name="Darras S."/>
        </authorList>
    </citation>
    <scope>NUCLEOTIDE SEQUENCE [LARGE SCALE GENOMIC DNA]</scope>
</reference>
<evidence type="ECO:0000256" key="7">
    <source>
        <dbReference type="ARBA" id="ARBA00023170"/>
    </source>
</evidence>
<feature type="transmembrane region" description="Helical" evidence="10">
    <location>
        <begin position="243"/>
        <end position="265"/>
    </location>
</feature>
<protein>
    <recommendedName>
        <fullName evidence="11">G-protein coupled receptors family 1 profile domain-containing protein</fullName>
    </recommendedName>
</protein>